<feature type="domain" description="GAIN-B" evidence="19">
    <location>
        <begin position="2169"/>
        <end position="2332"/>
    </location>
</feature>
<reference evidence="22" key="1">
    <citation type="journal article" date="2017" name="bioRxiv">
        <title>Comparative analysis of the genomes of Stylophora pistillata and Acropora digitifera provides evidence for extensive differences between species of corals.</title>
        <authorList>
            <person name="Voolstra C.R."/>
            <person name="Li Y."/>
            <person name="Liew Y.J."/>
            <person name="Baumgarten S."/>
            <person name="Zoccola D."/>
            <person name="Flot J.-F."/>
            <person name="Tambutte S."/>
            <person name="Allemand D."/>
            <person name="Aranda M."/>
        </authorList>
    </citation>
    <scope>NUCLEOTIDE SEQUENCE [LARGE SCALE GENOMIC DNA]</scope>
</reference>
<dbReference type="GO" id="GO:0006816">
    <property type="term" value="P:calcium ion transport"/>
    <property type="evidence" value="ECO:0007669"/>
    <property type="project" value="TreeGrafter"/>
</dbReference>
<dbReference type="SMART" id="SM00308">
    <property type="entry name" value="LH2"/>
    <property type="match status" value="1"/>
</dbReference>
<keyword evidence="5" id="KW-0597">Phosphoprotein</keyword>
<feature type="transmembrane region" description="Helical" evidence="16">
    <location>
        <begin position="3179"/>
        <end position="3197"/>
    </location>
</feature>
<dbReference type="PROSITE" id="PS51111">
    <property type="entry name" value="REJ"/>
    <property type="match status" value="1"/>
</dbReference>
<dbReference type="Pfam" id="PF08016">
    <property type="entry name" value="PKD_channel"/>
    <property type="match status" value="1"/>
</dbReference>
<feature type="transmembrane region" description="Helical" evidence="16">
    <location>
        <begin position="3144"/>
        <end position="3167"/>
    </location>
</feature>
<feature type="region of interest" description="Disordered" evidence="15">
    <location>
        <begin position="1988"/>
        <end position="2011"/>
    </location>
</feature>
<evidence type="ECO:0000259" key="18">
    <source>
        <dbReference type="PROSITE" id="PS50095"/>
    </source>
</evidence>
<dbReference type="InterPro" id="IPR000434">
    <property type="entry name" value="PC1"/>
</dbReference>
<name>A0A2B4RZL3_STYPI</name>
<evidence type="ECO:0000256" key="9">
    <source>
        <dbReference type="ARBA" id="ARBA00022989"/>
    </source>
</evidence>
<dbReference type="CDD" id="cd00146">
    <property type="entry name" value="PKD"/>
    <property type="match status" value="1"/>
</dbReference>
<evidence type="ECO:0000256" key="12">
    <source>
        <dbReference type="ARBA" id="ARBA00023157"/>
    </source>
</evidence>
<dbReference type="Pfam" id="PF02010">
    <property type="entry name" value="REJ"/>
    <property type="match status" value="1"/>
</dbReference>
<keyword evidence="13" id="KW-0966">Cell projection</keyword>
<feature type="region of interest" description="Disordered" evidence="15">
    <location>
        <begin position="2638"/>
        <end position="2658"/>
    </location>
</feature>
<keyword evidence="6 16" id="KW-0812">Transmembrane</keyword>
<feature type="region of interest" description="Disordered" evidence="15">
    <location>
        <begin position="3470"/>
        <end position="3534"/>
    </location>
</feature>
<feature type="transmembrane region" description="Helical" evidence="16">
    <location>
        <begin position="237"/>
        <end position="258"/>
    </location>
</feature>
<feature type="transmembrane region" description="Helical" evidence="16">
    <location>
        <begin position="310"/>
        <end position="333"/>
    </location>
</feature>
<feature type="compositionally biased region" description="Polar residues" evidence="15">
    <location>
        <begin position="3594"/>
        <end position="3607"/>
    </location>
</feature>
<dbReference type="GO" id="GO:0005929">
    <property type="term" value="C:cilium"/>
    <property type="evidence" value="ECO:0007669"/>
    <property type="project" value="UniProtKB-SubCell"/>
</dbReference>
<feature type="transmembrane region" description="Helical" evidence="16">
    <location>
        <begin position="205"/>
        <end position="225"/>
    </location>
</feature>
<evidence type="ECO:0000256" key="13">
    <source>
        <dbReference type="ARBA" id="ARBA00023273"/>
    </source>
</evidence>
<comment type="caution">
    <text evidence="14">Lacks conserved residue(s) required for the propagation of feature annotation.</text>
</comment>
<evidence type="ECO:0000256" key="6">
    <source>
        <dbReference type="ARBA" id="ARBA00022692"/>
    </source>
</evidence>
<dbReference type="Gene3D" id="2.60.40.10">
    <property type="entry name" value="Immunoglobulins"/>
    <property type="match status" value="1"/>
</dbReference>
<keyword evidence="4" id="KW-1003">Cell membrane</keyword>
<keyword evidence="8" id="KW-0677">Repeat</keyword>
<evidence type="ECO:0000256" key="15">
    <source>
        <dbReference type="SAM" id="MobiDB-lite"/>
    </source>
</evidence>
<evidence type="ECO:0000256" key="3">
    <source>
        <dbReference type="ARBA" id="ARBA00007200"/>
    </source>
</evidence>
<dbReference type="InterPro" id="IPR013122">
    <property type="entry name" value="PKD1_2_channel"/>
</dbReference>
<evidence type="ECO:0000256" key="11">
    <source>
        <dbReference type="ARBA" id="ARBA00023136"/>
    </source>
</evidence>
<dbReference type="InterPro" id="IPR000601">
    <property type="entry name" value="PKD_dom"/>
</dbReference>
<evidence type="ECO:0000313" key="22">
    <source>
        <dbReference type="Proteomes" id="UP000225706"/>
    </source>
</evidence>
<evidence type="ECO:0000256" key="14">
    <source>
        <dbReference type="PROSITE-ProRule" id="PRU00152"/>
    </source>
</evidence>
<dbReference type="EMBL" id="LSMT01000267">
    <property type="protein sequence ID" value="PFX21682.1"/>
    <property type="molecule type" value="Genomic_DNA"/>
</dbReference>
<feature type="domain" description="PKD" evidence="17">
    <location>
        <begin position="913"/>
        <end position="975"/>
    </location>
</feature>
<dbReference type="PRINTS" id="PR00500">
    <property type="entry name" value="POLYCYSTIN1"/>
</dbReference>
<feature type="region of interest" description="Disordered" evidence="15">
    <location>
        <begin position="2701"/>
        <end position="2720"/>
    </location>
</feature>
<feature type="transmembrane region" description="Helical" evidence="16">
    <location>
        <begin position="2560"/>
        <end position="2580"/>
    </location>
</feature>
<keyword evidence="12" id="KW-1015">Disulfide bond</keyword>
<feature type="transmembrane region" description="Helical" evidence="16">
    <location>
        <begin position="2794"/>
        <end position="2812"/>
    </location>
</feature>
<evidence type="ECO:0000256" key="16">
    <source>
        <dbReference type="SAM" id="Phobius"/>
    </source>
</evidence>
<feature type="domain" description="REJ" evidence="20">
    <location>
        <begin position="1379"/>
        <end position="1787"/>
    </location>
</feature>
<feature type="transmembrane region" description="Helical" evidence="16">
    <location>
        <begin position="2872"/>
        <end position="2893"/>
    </location>
</feature>
<dbReference type="InterPro" id="IPR013320">
    <property type="entry name" value="ConA-like_dom_sf"/>
</dbReference>
<keyword evidence="11 16" id="KW-0472">Membrane</keyword>
<dbReference type="PROSITE" id="PS50221">
    <property type="entry name" value="GAIN_B"/>
    <property type="match status" value="1"/>
</dbReference>
<dbReference type="InterPro" id="IPR046791">
    <property type="entry name" value="Polycystin_dom"/>
</dbReference>
<evidence type="ECO:0000259" key="20">
    <source>
        <dbReference type="PROSITE" id="PS51111"/>
    </source>
</evidence>
<dbReference type="SUPFAM" id="SSF49299">
    <property type="entry name" value="PKD domain"/>
    <property type="match status" value="4"/>
</dbReference>
<dbReference type="Pfam" id="PF20519">
    <property type="entry name" value="Polycystin_dom"/>
    <property type="match status" value="1"/>
</dbReference>
<dbReference type="SMART" id="SM00089">
    <property type="entry name" value="PKD"/>
    <property type="match status" value="5"/>
</dbReference>
<evidence type="ECO:0000256" key="8">
    <source>
        <dbReference type="ARBA" id="ARBA00022737"/>
    </source>
</evidence>
<feature type="transmembrane region" description="Helical" evidence="16">
    <location>
        <begin position="3326"/>
        <end position="3347"/>
    </location>
</feature>
<dbReference type="InterPro" id="IPR002859">
    <property type="entry name" value="PKD/REJ-like"/>
</dbReference>
<feature type="domain" description="PKD" evidence="17">
    <location>
        <begin position="1209"/>
        <end position="1257"/>
    </location>
</feature>
<evidence type="ECO:0000256" key="10">
    <source>
        <dbReference type="ARBA" id="ARBA00023069"/>
    </source>
</evidence>
<dbReference type="GO" id="GO:0005886">
    <property type="term" value="C:plasma membrane"/>
    <property type="evidence" value="ECO:0007669"/>
    <property type="project" value="UniProtKB-SubCell"/>
</dbReference>
<evidence type="ECO:0000256" key="5">
    <source>
        <dbReference type="ARBA" id="ARBA00022553"/>
    </source>
</evidence>
<comment type="caution">
    <text evidence="21">The sequence shown here is derived from an EMBL/GenBank/DDBJ whole genome shotgun (WGS) entry which is preliminary data.</text>
</comment>
<dbReference type="Pfam" id="PF25987">
    <property type="entry name" value="PRRT3"/>
    <property type="match status" value="1"/>
</dbReference>
<sequence length="3607" mass="405761">MSSLTGRASQTPAKLLKKYLWPRRKPLRTRQNNEDSEFPSEVSNGENDFRTFTIITTRSARFDIVRSLEKSLRIRRQIITRAITEPSVASSVEPFGEDLIGLELEMIQKGNPEPGPDWATAIQAWGKAWDLHVYVFAILFILIAIASGFGLADDLIKNHGIKGLKLTLYLTFLLLGCSRGIMLFVDPYNSRGILDLYSSYVAWSLGIPCVLTALGLLLLVFGEAISMEITPPRFQKLSTALGIMACNVIVVVGTDIVFLLAEKFLALLIICQIYFVLFGIILTVGYYYIGCKLSCNSAASVYGDTSLIRLRMFVFAIAMLNVLFMGIQVYSAFDFVFHPGVPRAAWPWYAVQTSLRALELNAEKKKRENNHHQGVVNLFEVLQHCNLSTKAAVLLPFNEHYRDKEALNGTLKVHMSNTEFVSGIDGEPGGAILFKGIQDSYVEIEADKQIDFGYSMTILSHILPSVSHTGPIVHYKSDQHGVQMWVQGTVAEKGQLSARFNRRNLSHSKWLKADVINVGQWNYIGASYDHVTGEASLYHDGVHVYSAFIGKNIYLATQYEIRIGAMLLSSLGKYKGKVACIQFYSKALQEQEVAAARRACIPVVPLQYLSLNLTSPLHVAEVNETKLIVKASANMNTTNPTFQFDWGDGTETCRRVSDTGDHMYRFIGNYTLHVQAWTMCNTSTLSAKANISVPTPVLVLRNVALQSNATVFGEATQFRLFVGRGSDFECLWSLGDHANVTAYISRANSSAFVRNHTYSVPADYKVLVTCRNRRSKLTASTIVLVQNRIKGLTVYPIPPILFGTEFKVRWRIDNGTGVTYKVTFSAIPLQVAATTEWDLYGQTSVTLQEYKTPGEFLVHVSASNAVTNWISAWTKCNIFRPVLPFTPIVLDSSRDLEVNQTITILITNVSSVSGTNVSYLVNFGDNSKAIVTHRSYVNYSYDLHGLYTVSITAMNEVSTFNTSITIKVHKPVLKLEGASIPFLVAKVHQSVHIPIFFLKGSDFHCHWEFGDGQEIKKNSTEELVYFKDLNDNLELFTNVSMSVKHVFKRVGVYQVIVNCQNRLSEMITIAYAMVQLEIQSFQVSTVSPVRFGDTFSINCTIDAGTNVSFKMYLNNQELDIKNQGFFSVAHVTPSIYKQAKKHNITVTATNLVTPLLSHTQVVTIEVPVSEVNISMNYFEGSRLHAGHGASMDIFPEGVPVVFNANVDKGSSLEYTWSISKATIYIEQNRLKIQHIFNARGIYIVSISVRNQVSEAVSIAVIAIQKRAKFLYRYLECSSPKVRNETVTIRATLEALGTNSTLLVELDNITRYWYGEADARNNLNAAANEINTQYQGNLGRTTTIHYVFETPGVYNITAILKNDVSRSSVTCKVEILPRPCKRPEVKLKHVGSSQIDARYLFKADNIIIEADVDIFCPESEETQYKWKIFEYNQEARSFVPFTDVDSYAEASMRELRLQKRALPLGLFRLSLSVNMIGEGLDDFFAVVEGYIKTKQSPLTAEISGGSEIRRTSGSTVSLDALGSHDPDIGPGDHSGMRFFWLCRNISERFPDLLEDFINGFNGTAEYPISNRSSRSSVSSEQGCYRNGEYVISNRSHLNLTTVLMATNETYKIVLVVRKDSRTSSTSQLLELSVEDIPELTIRCVVNCHKKVNPSEKLTVSSECSGNACNAKLTYSWSLLYMESDEDTNSTWKTNNSLMKSRHISPHGSFPIIVIKKNVLQGNRRYKLTVKGNLPSGSYGLASHVFEVNAPPRDGTCDVEPRVGHVLTTRYRLWCTGWHDPDGPLKYEIYHVRGKEESPLQYGGNAATIITLPLGDGDNYTINITVRISDRLGAASSVRLQLQSLPPLLKGAQLMNQLSDLILDTNQDMLRNAMSISSVLNHQAGKDTPELSKQRKKIRELLIFALVKETTPSKQAVQLLSASLQEATQVTSEVSYEAQEAVTSALDKMATVFESESLETDSNSLETTAAGMTGTIGNLLDVASENAAVHQPNSTIQTSSENVEEPADNETVPSKSEVLVNKLFNVVDSLSTSVLRTKVSYEEATEIISPRLALNLKSTSPSDTGGNVNTGFASFNVPKGKDLLRNARPGLTSVNQKVMYTPKNYHTYHNSSRDISTPVVSLSYEDKEKKELITVSNLKKYIEYFLPAPDVLPGPNTYSVNVKAQDTWAYHKLVVSSKDEAVSIEVTPFNCSHKLQLHVQENRHPTKDKFSWRKEIWLSATDVPSNTSYSACFKDYSDYTLFIPNARLKQSTYFVGVLYSNGKEDIRSSNETAVMKYSIRVYKSKCLYWNQRQLAWMGDGCFVGPFTSPKQIHCMTNHLTSFGSGMFVAPNPIDFRKALAGFADAFQSGNVVVMFTIITLLMLYLVLAIWAWRVDRKDAMQIGATILPPSRPNSHYLYEVYVVTGSRNGSGTTAHVGCEIFGEDDDSGPCYLLDANRPLFRRGDLNVFILSVPSSFGVIRGIRIWHDNGGYSPSWFLCRAMLRDCQTDEKWVFLAGPAGRWLDVAEEDGKIDILLKPASELDMVSFKKLFNTKIRKGICDNHLWFSVAYRPPRSPFTRLQRLSCCLSLLFSFMVTTAMFYGSGPLPGDTSSSVQFGPIKLNMRTVIIGIESALIAIPVNILIVAFFRNSKAKGDRIKENKCCHGENDSQASEQETETDSINSDMHNLTSRMEKNMDLDDIQCHIGGEDDFQYGIKADKTGSKRKESFASNEETESIDDESLQNPQNPGFLGKLRGKFQSLGGPCFPHWCVYVGWVLCILTVSLSSVFTLFYSMMWGKEQSNMWLTTMAISFIQDTLISQPLKVLIVALIFAVFFKSADDDDHFEESQSAAEVPDEEDIHQELTNEELAQYDPPPKKILKILRIKEIRRREIVKLFTDICLYVILLAMVMILSFQYRNPASYKMINTLRRVFVDPMHNSSRVRFEQVNGVSSVWDWTRQTLLPGLFPDQIYKGLLSEPYMADRMSLQLGVARLRQVRIRKGTCTVNRWFNETFPQCNGFYSMLKEDTKSYESHWENATVKPKNNNKRNLFSFSSGMSDHSQTSWQHMDNFAAHHALPVIGKFATYSGGGYVIILNQSTDTSQEQMHWLDSRSRALHAEFVAYNPSINMVGAVTITFELPPLGGVFKSFEVFTVSMYGSLRKHPAARIIGEVIAAVVLIFMIYRVVLAIFHDKCQYFRDASKILDLVFVLTGMVIVFLKVLKEGFKMRATDQFKEDPKQFLDFHQCGFYDELTDYAFALLNFIAIVRFSFFLKFLGCLEHILSTIANCFYELFACLVVFFCLMMAFTSLFSIAFRGESDDFKDFSSSLQTSISYMARMVRSKEAMTSHTVVRAVALFSCCVTLIFFYLTVIRSVFIVGYRKTLTEDRGKEKEKSFESGIFEVFKDKFRELAGIEKEKEVIVQEEEDIHEVRLNALTNYFNKSQFFRLRLLLNEVYTDDFAEDLSLFDVVPLKQKPRHYIREDTGVQEDHRLKKGETFKPSTEIKQDPISENMQNKSERKSHVTFDLPVEDDRATTRNPTFNEEGELGGDTVPRDNNSEMPNEIEKLNVLEKLVEEKIRGLQKRQEDSTLPSGSGSVEKEIQMLLRLQQRIDEARITGPPSTQPSQEKLTKD</sequence>
<dbReference type="SUPFAM" id="SSF49723">
    <property type="entry name" value="Lipase/lipooxygenase domain (PLAT/LH2 domain)"/>
    <property type="match status" value="1"/>
</dbReference>
<proteinExistence type="inferred from homology"/>
<feature type="compositionally biased region" description="Polar residues" evidence="15">
    <location>
        <begin position="2645"/>
        <end position="2658"/>
    </location>
</feature>
<dbReference type="InterPro" id="IPR013783">
    <property type="entry name" value="Ig-like_fold"/>
</dbReference>
<feature type="region of interest" description="Disordered" evidence="15">
    <location>
        <begin position="3555"/>
        <end position="3607"/>
    </location>
</feature>
<comment type="subcellular location">
    <subcellularLocation>
        <location evidence="2">Cell membrane</location>
        <topology evidence="2">Multi-pass membrane protein</topology>
    </subcellularLocation>
    <subcellularLocation>
        <location evidence="1">Cell projection</location>
        <location evidence="1">Cilium</location>
    </subcellularLocation>
</comment>
<feature type="domain" description="PLAT" evidence="18">
    <location>
        <begin position="2394"/>
        <end position="2514"/>
    </location>
</feature>
<dbReference type="InterPro" id="IPR036392">
    <property type="entry name" value="PLAT/LH2_dom_sf"/>
</dbReference>
<dbReference type="InterPro" id="IPR000203">
    <property type="entry name" value="GPS"/>
</dbReference>
<dbReference type="PROSITE" id="PS50095">
    <property type="entry name" value="PLAT"/>
    <property type="match status" value="1"/>
</dbReference>
<feature type="compositionally biased region" description="Polar residues" evidence="15">
    <location>
        <begin position="1989"/>
        <end position="1999"/>
    </location>
</feature>
<dbReference type="GO" id="GO:0005261">
    <property type="term" value="F:monoatomic cation channel activity"/>
    <property type="evidence" value="ECO:0007669"/>
    <property type="project" value="TreeGrafter"/>
</dbReference>
<dbReference type="Pfam" id="PF01477">
    <property type="entry name" value="PLAT"/>
    <property type="match status" value="1"/>
</dbReference>
<gene>
    <name evidence="21" type="primary">Pkd1l3</name>
    <name evidence="21" type="ORF">AWC38_SpisGene13825</name>
</gene>
<feature type="transmembrane region" description="Helical" evidence="16">
    <location>
        <begin position="2600"/>
        <end position="2624"/>
    </location>
</feature>
<keyword evidence="22" id="KW-1185">Reference proteome</keyword>
<dbReference type="SUPFAM" id="SSF49899">
    <property type="entry name" value="Concanavalin A-like lectins/glucanases"/>
    <property type="match status" value="1"/>
</dbReference>
<dbReference type="InterPro" id="IPR059081">
    <property type="entry name" value="PRRT3-4"/>
</dbReference>
<dbReference type="Pfam" id="PF00801">
    <property type="entry name" value="PKD"/>
    <property type="match status" value="2"/>
</dbReference>
<feature type="transmembrane region" description="Helical" evidence="16">
    <location>
        <begin position="264"/>
        <end position="289"/>
    </location>
</feature>
<feature type="compositionally biased region" description="Acidic residues" evidence="15">
    <location>
        <begin position="2709"/>
        <end position="2718"/>
    </location>
</feature>
<dbReference type="InterPro" id="IPR035986">
    <property type="entry name" value="PKD_dom_sf"/>
</dbReference>
<keyword evidence="7" id="KW-0732">Signal</keyword>
<dbReference type="InterPro" id="IPR057244">
    <property type="entry name" value="GAIN_B"/>
</dbReference>
<dbReference type="InterPro" id="IPR001024">
    <property type="entry name" value="PLAT/LH2_dom"/>
</dbReference>
<evidence type="ECO:0000256" key="4">
    <source>
        <dbReference type="ARBA" id="ARBA00022475"/>
    </source>
</evidence>
<dbReference type="Gene3D" id="2.60.60.20">
    <property type="entry name" value="PLAT/LH2 domain"/>
    <property type="match status" value="1"/>
</dbReference>
<feature type="transmembrane region" description="Helical" evidence="16">
    <location>
        <begin position="2746"/>
        <end position="2774"/>
    </location>
</feature>
<evidence type="ECO:0000259" key="19">
    <source>
        <dbReference type="PROSITE" id="PS50221"/>
    </source>
</evidence>
<keyword evidence="9 16" id="KW-1133">Transmembrane helix</keyword>
<dbReference type="PANTHER" id="PTHR46730:SF1">
    <property type="entry name" value="PLAT DOMAIN-CONTAINING PROTEIN"/>
    <property type="match status" value="1"/>
</dbReference>
<feature type="transmembrane region" description="Helical" evidence="16">
    <location>
        <begin position="3231"/>
        <end position="3252"/>
    </location>
</feature>
<feature type="transmembrane region" description="Helical" evidence="16">
    <location>
        <begin position="133"/>
        <end position="152"/>
    </location>
</feature>
<dbReference type="SMART" id="SM00303">
    <property type="entry name" value="GPS"/>
    <property type="match status" value="1"/>
</dbReference>
<feature type="transmembrane region" description="Helical" evidence="16">
    <location>
        <begin position="2349"/>
        <end position="2370"/>
    </location>
</feature>
<evidence type="ECO:0000313" key="21">
    <source>
        <dbReference type="EMBL" id="PFX21682.1"/>
    </source>
</evidence>
<dbReference type="PANTHER" id="PTHR46730">
    <property type="entry name" value="POLYCYSTIN-1"/>
    <property type="match status" value="1"/>
</dbReference>
<dbReference type="Pfam" id="PF13385">
    <property type="entry name" value="Laminin_G_3"/>
    <property type="match status" value="1"/>
</dbReference>
<evidence type="ECO:0000256" key="1">
    <source>
        <dbReference type="ARBA" id="ARBA00004138"/>
    </source>
</evidence>
<dbReference type="InterPro" id="IPR014010">
    <property type="entry name" value="REJ_dom"/>
</dbReference>
<dbReference type="OrthoDB" id="10264154at2759"/>
<feature type="transmembrane region" description="Helical" evidence="16">
    <location>
        <begin position="3264"/>
        <end position="3290"/>
    </location>
</feature>
<organism evidence="21 22">
    <name type="scientific">Stylophora pistillata</name>
    <name type="common">Smooth cauliflower coral</name>
    <dbReference type="NCBI Taxonomy" id="50429"/>
    <lineage>
        <taxon>Eukaryota</taxon>
        <taxon>Metazoa</taxon>
        <taxon>Cnidaria</taxon>
        <taxon>Anthozoa</taxon>
        <taxon>Hexacorallia</taxon>
        <taxon>Scleractinia</taxon>
        <taxon>Astrocoeniina</taxon>
        <taxon>Pocilloporidae</taxon>
        <taxon>Stylophora</taxon>
    </lineage>
</organism>
<feature type="compositionally biased region" description="Basic and acidic residues" evidence="15">
    <location>
        <begin position="3470"/>
        <end position="3483"/>
    </location>
</feature>
<protein>
    <submittedName>
        <fullName evidence="21">Polycystic kidney disease protein 1-like 3</fullName>
    </submittedName>
</protein>
<evidence type="ECO:0000256" key="2">
    <source>
        <dbReference type="ARBA" id="ARBA00004651"/>
    </source>
</evidence>
<keyword evidence="10" id="KW-0969">Cilium</keyword>
<dbReference type="Gene3D" id="2.60.120.200">
    <property type="match status" value="1"/>
</dbReference>
<dbReference type="PROSITE" id="PS50093">
    <property type="entry name" value="PKD"/>
    <property type="match status" value="3"/>
</dbReference>
<dbReference type="InterPro" id="IPR022409">
    <property type="entry name" value="PKD/Chitinase_dom"/>
</dbReference>
<evidence type="ECO:0000256" key="7">
    <source>
        <dbReference type="ARBA" id="ARBA00022729"/>
    </source>
</evidence>
<accession>A0A2B4RZL3</accession>
<evidence type="ECO:0000259" key="17">
    <source>
        <dbReference type="PROSITE" id="PS50093"/>
    </source>
</evidence>
<feature type="transmembrane region" description="Helical" evidence="16">
    <location>
        <begin position="164"/>
        <end position="185"/>
    </location>
</feature>
<comment type="similarity">
    <text evidence="3">Belongs to the polycystin family.</text>
</comment>
<feature type="domain" description="PKD" evidence="17">
    <location>
        <begin position="732"/>
        <end position="792"/>
    </location>
</feature>
<dbReference type="Proteomes" id="UP000225706">
    <property type="component" value="Unassembled WGS sequence"/>
</dbReference>